<dbReference type="SUPFAM" id="SSF56112">
    <property type="entry name" value="Protein kinase-like (PK-like)"/>
    <property type="match status" value="1"/>
</dbReference>
<evidence type="ECO:0000259" key="1">
    <source>
        <dbReference type="Pfam" id="PF07714"/>
    </source>
</evidence>
<sequence>MKDETSKSKCNASVDSACSRCIRLSLTCNFTNQQKCGPKKPSSITKAAAKIDKFHSPYISAVCLPCARAKTRCSGGTPVIDAFLPGITKWKHIEVVLKSLYNSDNINVDFLKEADSHQKFKNYNGVVQIYGITRDPFNMNYSMVTKYVSGGNLYDYLKNRIINLLGKIKLNC</sequence>
<dbReference type="Proteomes" id="UP000789405">
    <property type="component" value="Unassembled WGS sequence"/>
</dbReference>
<dbReference type="GO" id="GO:0004672">
    <property type="term" value="F:protein kinase activity"/>
    <property type="evidence" value="ECO:0007669"/>
    <property type="project" value="InterPro"/>
</dbReference>
<dbReference type="Pfam" id="PF07714">
    <property type="entry name" value="PK_Tyr_Ser-Thr"/>
    <property type="match status" value="1"/>
</dbReference>
<accession>A0A9N9BPR3</accession>
<dbReference type="Gene3D" id="4.10.240.10">
    <property type="entry name" value="Zn(2)-C6 fungal-type DNA-binding domain"/>
    <property type="match status" value="1"/>
</dbReference>
<organism evidence="2 3">
    <name type="scientific">Dentiscutata erythropus</name>
    <dbReference type="NCBI Taxonomy" id="1348616"/>
    <lineage>
        <taxon>Eukaryota</taxon>
        <taxon>Fungi</taxon>
        <taxon>Fungi incertae sedis</taxon>
        <taxon>Mucoromycota</taxon>
        <taxon>Glomeromycotina</taxon>
        <taxon>Glomeromycetes</taxon>
        <taxon>Diversisporales</taxon>
        <taxon>Gigasporaceae</taxon>
        <taxon>Dentiscutata</taxon>
    </lineage>
</organism>
<proteinExistence type="predicted"/>
<dbReference type="Gene3D" id="1.10.510.10">
    <property type="entry name" value="Transferase(Phosphotransferase) domain 1"/>
    <property type="match status" value="1"/>
</dbReference>
<dbReference type="OrthoDB" id="2399539at2759"/>
<dbReference type="InterPro" id="IPR011009">
    <property type="entry name" value="Kinase-like_dom_sf"/>
</dbReference>
<dbReference type="EMBL" id="CAJVPY010002779">
    <property type="protein sequence ID" value="CAG8571859.1"/>
    <property type="molecule type" value="Genomic_DNA"/>
</dbReference>
<evidence type="ECO:0000313" key="2">
    <source>
        <dbReference type="EMBL" id="CAG8571859.1"/>
    </source>
</evidence>
<comment type="caution">
    <text evidence="2">The sequence shown here is derived from an EMBL/GenBank/DDBJ whole genome shotgun (WGS) entry which is preliminary data.</text>
</comment>
<feature type="domain" description="Serine-threonine/tyrosine-protein kinase catalytic" evidence="1">
    <location>
        <begin position="88"/>
        <end position="160"/>
    </location>
</feature>
<dbReference type="GO" id="GO:0000981">
    <property type="term" value="F:DNA-binding transcription factor activity, RNA polymerase II-specific"/>
    <property type="evidence" value="ECO:0007669"/>
    <property type="project" value="InterPro"/>
</dbReference>
<dbReference type="GO" id="GO:0008270">
    <property type="term" value="F:zinc ion binding"/>
    <property type="evidence" value="ECO:0007669"/>
    <property type="project" value="InterPro"/>
</dbReference>
<dbReference type="AlphaFoldDB" id="A0A9N9BPR3"/>
<reference evidence="2" key="1">
    <citation type="submission" date="2021-06" db="EMBL/GenBank/DDBJ databases">
        <authorList>
            <person name="Kallberg Y."/>
            <person name="Tangrot J."/>
            <person name="Rosling A."/>
        </authorList>
    </citation>
    <scope>NUCLEOTIDE SEQUENCE</scope>
    <source>
        <strain evidence="2">MA453B</strain>
    </source>
</reference>
<gene>
    <name evidence="2" type="ORF">DERYTH_LOCUS6247</name>
</gene>
<name>A0A9N9BPR3_9GLOM</name>
<keyword evidence="3" id="KW-1185">Reference proteome</keyword>
<dbReference type="InterPro" id="IPR036864">
    <property type="entry name" value="Zn2-C6_fun-type_DNA-bd_sf"/>
</dbReference>
<dbReference type="InterPro" id="IPR001245">
    <property type="entry name" value="Ser-Thr/Tyr_kinase_cat_dom"/>
</dbReference>
<evidence type="ECO:0000313" key="3">
    <source>
        <dbReference type="Proteomes" id="UP000789405"/>
    </source>
</evidence>
<protein>
    <submittedName>
        <fullName evidence="2">18632_t:CDS:1</fullName>
    </submittedName>
</protein>